<name>A0A4R2SUH6_9PAST</name>
<dbReference type="RefSeq" id="WP_131978465.1">
    <property type="nucleotide sequence ID" value="NZ_SLYB01000026.1"/>
</dbReference>
<keyword evidence="7" id="KW-1185">Reference proteome</keyword>
<keyword evidence="4" id="KW-0804">Transcription</keyword>
<dbReference type="GO" id="GO:0003677">
    <property type="term" value="F:DNA binding"/>
    <property type="evidence" value="ECO:0007669"/>
    <property type="project" value="UniProtKB-KW"/>
</dbReference>
<evidence type="ECO:0000313" key="6">
    <source>
        <dbReference type="EMBL" id="TCP92146.1"/>
    </source>
</evidence>
<protein>
    <submittedName>
        <fullName evidence="6">Transcriptional regulator</fullName>
    </submittedName>
</protein>
<evidence type="ECO:0000256" key="4">
    <source>
        <dbReference type="ARBA" id="ARBA00023163"/>
    </source>
</evidence>
<sequence>MSFTNEKRLLAKIATLYYTDNLKQSEIAKRLNLSQSFVSRSLTKCLAEGIVRINIIPPAGIFLDLEKKIQQKFGINQAIVVDIDDKDEHQLKTAIGAAAAYYLQVTLQADELIGISAWSGTIQRMVDHMPPLHTKAKGVVQLLGGVGVNGNVQANFLTYELAKKLNCPSYLLPSQSFISDIGNIDYKQQLLNMTEVSNVVKMFDKIDVALVGIGMLEPSELLKNSGLYYEKHMLHLLAEKGAVGDICLHYFNQQGKPVLSEQEDPIIGMGLELVRKCPKVVALAGGRDKINAIRAALIGQYVDVLIIDKSTAKLLIK</sequence>
<evidence type="ECO:0000256" key="2">
    <source>
        <dbReference type="ARBA" id="ARBA00023015"/>
    </source>
</evidence>
<evidence type="ECO:0000313" key="7">
    <source>
        <dbReference type="Proteomes" id="UP000295763"/>
    </source>
</evidence>
<dbReference type="Gene3D" id="3.40.50.1360">
    <property type="match status" value="1"/>
</dbReference>
<dbReference type="AlphaFoldDB" id="A0A4R2SUH6"/>
<dbReference type="PANTHER" id="PTHR34294">
    <property type="entry name" value="TRANSCRIPTIONAL REGULATOR-RELATED"/>
    <property type="match status" value="1"/>
</dbReference>
<dbReference type="InterPro" id="IPR051054">
    <property type="entry name" value="SorC_transcr_regulators"/>
</dbReference>
<dbReference type="InterPro" id="IPR037171">
    <property type="entry name" value="NagB/RpiA_transferase-like"/>
</dbReference>
<evidence type="ECO:0000256" key="3">
    <source>
        <dbReference type="ARBA" id="ARBA00023125"/>
    </source>
</evidence>
<dbReference type="Pfam" id="PF04198">
    <property type="entry name" value="Sugar-bind"/>
    <property type="match status" value="1"/>
</dbReference>
<comment type="caution">
    <text evidence="6">The sequence shown here is derived from an EMBL/GenBank/DDBJ whole genome shotgun (WGS) entry which is preliminary data.</text>
</comment>
<keyword evidence="2" id="KW-0805">Transcription regulation</keyword>
<dbReference type="InterPro" id="IPR007324">
    <property type="entry name" value="Sugar-bd_dom_put"/>
</dbReference>
<accession>A0A4R2SUH6</accession>
<gene>
    <name evidence="6" type="ORF">EDC44_12626</name>
</gene>
<comment type="similarity">
    <text evidence="1">Belongs to the SorC transcriptional regulatory family.</text>
</comment>
<keyword evidence="3" id="KW-0238">DNA-binding</keyword>
<dbReference type="Gene3D" id="1.10.10.60">
    <property type="entry name" value="Homeodomain-like"/>
    <property type="match status" value="1"/>
</dbReference>
<evidence type="ECO:0000256" key="1">
    <source>
        <dbReference type="ARBA" id="ARBA00010466"/>
    </source>
</evidence>
<feature type="domain" description="Sugar-binding" evidence="5">
    <location>
        <begin position="63"/>
        <end position="316"/>
    </location>
</feature>
<dbReference type="Proteomes" id="UP000295763">
    <property type="component" value="Unassembled WGS sequence"/>
</dbReference>
<evidence type="ECO:0000259" key="5">
    <source>
        <dbReference type="Pfam" id="PF04198"/>
    </source>
</evidence>
<organism evidence="6 7">
    <name type="scientific">Cricetibacter osteomyelitidis</name>
    <dbReference type="NCBI Taxonomy" id="1521931"/>
    <lineage>
        <taxon>Bacteria</taxon>
        <taxon>Pseudomonadati</taxon>
        <taxon>Pseudomonadota</taxon>
        <taxon>Gammaproteobacteria</taxon>
        <taxon>Pasteurellales</taxon>
        <taxon>Pasteurellaceae</taxon>
        <taxon>Cricetibacter</taxon>
    </lineage>
</organism>
<dbReference type="GO" id="GO:0030246">
    <property type="term" value="F:carbohydrate binding"/>
    <property type="evidence" value="ECO:0007669"/>
    <property type="project" value="InterPro"/>
</dbReference>
<proteinExistence type="inferred from homology"/>
<dbReference type="PANTHER" id="PTHR34294:SF12">
    <property type="entry name" value="SUGAR-BINDING TRANSCRIPTIONAL REGULATOR"/>
    <property type="match status" value="1"/>
</dbReference>
<dbReference type="SUPFAM" id="SSF100950">
    <property type="entry name" value="NagB/RpiA/CoA transferase-like"/>
    <property type="match status" value="1"/>
</dbReference>
<reference evidence="6 7" key="1">
    <citation type="submission" date="2019-03" db="EMBL/GenBank/DDBJ databases">
        <title>Genomic Encyclopedia of Type Strains, Phase IV (KMG-IV): sequencing the most valuable type-strain genomes for metagenomic binning, comparative biology and taxonomic classification.</title>
        <authorList>
            <person name="Goeker M."/>
        </authorList>
    </citation>
    <scope>NUCLEOTIDE SEQUENCE [LARGE SCALE GENOMIC DNA]</scope>
    <source>
        <strain evidence="6 7">DSM 28404</strain>
    </source>
</reference>
<dbReference type="EMBL" id="SLYB01000026">
    <property type="protein sequence ID" value="TCP92146.1"/>
    <property type="molecule type" value="Genomic_DNA"/>
</dbReference>
<dbReference type="OrthoDB" id="9808171at2"/>